<feature type="domain" description="Aldehyde oxidase/xanthine dehydrogenase a/b hammerhead" evidence="3">
    <location>
        <begin position="22"/>
        <end position="125"/>
    </location>
</feature>
<dbReference type="Gene3D" id="3.30.365.10">
    <property type="entry name" value="Aldehyde oxidase/xanthine dehydrogenase, molybdopterin binding domain"/>
    <property type="match status" value="4"/>
</dbReference>
<gene>
    <name evidence="4" type="ORF">CBU02nite_11810</name>
</gene>
<keyword evidence="1" id="KW-0500">Molybdenum</keyword>
<dbReference type="SMART" id="SM01008">
    <property type="entry name" value="Ald_Xan_dh_C"/>
    <property type="match status" value="1"/>
</dbReference>
<dbReference type="InterPro" id="IPR016208">
    <property type="entry name" value="Ald_Oxase/xanthine_DH-like"/>
</dbReference>
<dbReference type="SUPFAM" id="SSF54665">
    <property type="entry name" value="CO dehydrogenase molybdoprotein N-domain-like"/>
    <property type="match status" value="1"/>
</dbReference>
<dbReference type="RefSeq" id="WP_146868128.1">
    <property type="nucleotide sequence ID" value="NZ_BKBC01000011.1"/>
</dbReference>
<reference evidence="4 5" key="1">
    <citation type="submission" date="2019-07" db="EMBL/GenBank/DDBJ databases">
        <title>Whole genome shotgun sequence of Clostridium butyricum NBRC 3858.</title>
        <authorList>
            <person name="Hosoyama A."/>
            <person name="Uohara A."/>
            <person name="Ohji S."/>
            <person name="Ichikawa N."/>
        </authorList>
    </citation>
    <scope>NUCLEOTIDE SEQUENCE [LARGE SCALE GENOMIC DNA]</scope>
    <source>
        <strain evidence="4 5">NBRC 3858</strain>
    </source>
</reference>
<dbReference type="Pfam" id="PF01315">
    <property type="entry name" value="Ald_Xan_dh_C"/>
    <property type="match status" value="1"/>
</dbReference>
<keyword evidence="2" id="KW-0560">Oxidoreductase</keyword>
<proteinExistence type="predicted"/>
<dbReference type="InterPro" id="IPR037165">
    <property type="entry name" value="AldOxase/xan_DH_Mopterin-bd_sf"/>
</dbReference>
<dbReference type="InterPro" id="IPR000674">
    <property type="entry name" value="Ald_Oxase/Xan_DH_a/b"/>
</dbReference>
<dbReference type="InterPro" id="IPR036856">
    <property type="entry name" value="Ald_Oxase/Xan_DH_a/b_sf"/>
</dbReference>
<name>A0A512TKD7_CLOBU</name>
<dbReference type="Proteomes" id="UP000321089">
    <property type="component" value="Unassembled WGS sequence"/>
</dbReference>
<dbReference type="Pfam" id="PF20256">
    <property type="entry name" value="MoCoBD_2"/>
    <property type="match status" value="2"/>
</dbReference>
<evidence type="ECO:0000259" key="3">
    <source>
        <dbReference type="SMART" id="SM01008"/>
    </source>
</evidence>
<evidence type="ECO:0000313" key="4">
    <source>
        <dbReference type="EMBL" id="GEQ20675.1"/>
    </source>
</evidence>
<dbReference type="InterPro" id="IPR008274">
    <property type="entry name" value="AldOxase/xan_DH_MoCoBD1"/>
</dbReference>
<dbReference type="AlphaFoldDB" id="A0A512TKD7"/>
<dbReference type="GO" id="GO:0016491">
    <property type="term" value="F:oxidoreductase activity"/>
    <property type="evidence" value="ECO:0007669"/>
    <property type="project" value="UniProtKB-KW"/>
</dbReference>
<dbReference type="Pfam" id="PF02738">
    <property type="entry name" value="MoCoBD_1"/>
    <property type="match status" value="1"/>
</dbReference>
<organism evidence="4 5">
    <name type="scientific">Clostridium butyricum</name>
    <dbReference type="NCBI Taxonomy" id="1492"/>
    <lineage>
        <taxon>Bacteria</taxon>
        <taxon>Bacillati</taxon>
        <taxon>Bacillota</taxon>
        <taxon>Clostridia</taxon>
        <taxon>Eubacteriales</taxon>
        <taxon>Clostridiaceae</taxon>
        <taxon>Clostridium</taxon>
    </lineage>
</organism>
<accession>A0A512TKD7</accession>
<dbReference type="EMBL" id="BKBC01000011">
    <property type="protein sequence ID" value="GEQ20675.1"/>
    <property type="molecule type" value="Genomic_DNA"/>
</dbReference>
<comment type="caution">
    <text evidence="4">The sequence shown here is derived from an EMBL/GenBank/DDBJ whole genome shotgun (WGS) entry which is preliminary data.</text>
</comment>
<dbReference type="PANTHER" id="PTHR11908:SF132">
    <property type="entry name" value="ALDEHYDE OXIDASE 1-RELATED"/>
    <property type="match status" value="1"/>
</dbReference>
<dbReference type="SUPFAM" id="SSF56003">
    <property type="entry name" value="Molybdenum cofactor-binding domain"/>
    <property type="match status" value="1"/>
</dbReference>
<dbReference type="PANTHER" id="PTHR11908">
    <property type="entry name" value="XANTHINE DEHYDROGENASE"/>
    <property type="match status" value="1"/>
</dbReference>
<evidence type="ECO:0000256" key="1">
    <source>
        <dbReference type="ARBA" id="ARBA00022505"/>
    </source>
</evidence>
<sequence length="709" mass="78366">MESCINDISRSVTKSDHEIKVSGSAKYIADMKFKNCLHAKTLRSLKAKAKIKKISMPSMKDGYFVIEGKDVPGLNKVKIIQNDMPVFADEEVNYIGEPILLVAGPDLDEVVRLVNEIKVEYEEEEPVLDLKVSNHIFAEYGYGRGDVNKAFKEAHVIIEEEFTTGYQEQAYLETQGVIGVYEENKVSIYGTMQCPYYVKNAVIQALGCKDEEVRIVQTTTGGGFGGKEDYPSIIGSQIAVACIKTKSPVRLILNRIEDMSSTTKRHPAFLKYKTALDKENNIIGIDIDIILNGGAYSSLSSVVLQRSLICATGVYNIPNLKVHGKVVKTNTVPNGAFRGFGGPQSIFAIETHMNHIAKKIKVNPLEFKKKHFVKRGDDTATGGNFFYDVKLEEMVNKVENMCDFSKKYIKNEINNKNNKEIIKKGIGMSIFLHGCGFTGSGERDFIKAVVKLLKHKDDKVEILVANTDMGQGLQTTLRKIVAQVLGINYDEIIYNNPDTDRVPDSGPTAASRSVMVVGKLLERAAKKLKVQWIDKKEQIIIESYKHPDLIPWDEKNFCGDAYPSYSWGVNVVEVEVNTLTGVTDVKGIYSAFDVGKEIDKTIMEGQVQGGVIQGLGYGSCEKMECSDGVLKQHSITDYIIPTAKDVVNIKNVFIDNPCELGPFGAKGAGELTLVGTAPAYVDAVENAVEVKINKVPATPEYIMEAITNE</sequence>
<dbReference type="Gene3D" id="3.90.1170.50">
    <property type="entry name" value="Aldehyde oxidase/xanthine dehydrogenase, a/b hammerhead"/>
    <property type="match status" value="1"/>
</dbReference>
<protein>
    <submittedName>
        <fullName evidence="4">Aldehyde oxidase</fullName>
    </submittedName>
</protein>
<dbReference type="InterPro" id="IPR046867">
    <property type="entry name" value="AldOxase/xan_DH_MoCoBD2"/>
</dbReference>
<evidence type="ECO:0000313" key="5">
    <source>
        <dbReference type="Proteomes" id="UP000321089"/>
    </source>
</evidence>
<evidence type="ECO:0000256" key="2">
    <source>
        <dbReference type="ARBA" id="ARBA00023002"/>
    </source>
</evidence>
<dbReference type="GO" id="GO:0005506">
    <property type="term" value="F:iron ion binding"/>
    <property type="evidence" value="ECO:0007669"/>
    <property type="project" value="InterPro"/>
</dbReference>